<reference evidence="1" key="1">
    <citation type="journal article" date="2014" name="Int. J. Syst. Evol. Microbiol.">
        <title>Complete genome sequence of Corynebacterium casei LMG S-19264T (=DSM 44701T), isolated from a smear-ripened cheese.</title>
        <authorList>
            <consortium name="US DOE Joint Genome Institute (JGI-PGF)"/>
            <person name="Walter F."/>
            <person name="Albersmeier A."/>
            <person name="Kalinowski J."/>
            <person name="Ruckert C."/>
        </authorList>
    </citation>
    <scope>NUCLEOTIDE SEQUENCE</scope>
    <source>
        <strain evidence="1">KCTC 22164</strain>
    </source>
</reference>
<evidence type="ECO:0000313" key="2">
    <source>
        <dbReference type="Proteomes" id="UP000631300"/>
    </source>
</evidence>
<dbReference type="PANTHER" id="PTHR42779">
    <property type="entry name" value="PROTEIN YNJB"/>
    <property type="match status" value="1"/>
</dbReference>
<evidence type="ECO:0000313" key="1">
    <source>
        <dbReference type="EMBL" id="GGW77825.1"/>
    </source>
</evidence>
<reference evidence="1" key="2">
    <citation type="submission" date="2020-09" db="EMBL/GenBank/DDBJ databases">
        <authorList>
            <person name="Sun Q."/>
            <person name="Kim S."/>
        </authorList>
    </citation>
    <scope>NUCLEOTIDE SEQUENCE</scope>
    <source>
        <strain evidence="1">KCTC 22164</strain>
    </source>
</reference>
<proteinExistence type="predicted"/>
<dbReference type="Pfam" id="PF13416">
    <property type="entry name" value="SBP_bac_8"/>
    <property type="match status" value="1"/>
</dbReference>
<accession>A0A918JGD0</accession>
<sequence>MLAPFSVWAQTGPTVHFHAWGGSAQVNSYLSWVSEQVAARHGITLKHVKLADTSDAVSRVLAEKAAGNHTRGSVDLIWINGENFAAMDRHDLLLSDWVASLPNFALTNPSANPAMVTDFGLPTRGQEAPWGKAALVFYYNARYVDSPPQSLPELLTFARRYPGRFTYPLPTDYLGVSFLKYALMSLHQGDHAVFNQPVSQINFDRLTAPLWAFLDALHPLMWRQGDYAVRQASELQRLMSGGDLLLAFSFTAAEIPSAVARFDLPPTIRTYAMQDGSLGNVHFIGIPYNTSVPDAAKTVVNFLLSPRAQAEKQKTAVWGDQTVLDLQLLSEAERAAFQPESPSPAALPADAFSAILPEPHASWTDALREAWFARYGQRL</sequence>
<comment type="caution">
    <text evidence="1">The sequence shown here is derived from an EMBL/GenBank/DDBJ whole genome shotgun (WGS) entry which is preliminary data.</text>
</comment>
<dbReference type="PIRSF" id="PIRSF029172">
    <property type="entry name" value="UCP029172_ABC_sbc_YnjB"/>
    <property type="match status" value="1"/>
</dbReference>
<protein>
    <submittedName>
        <fullName evidence="1">ABC transporter substrate-binding protein</fullName>
    </submittedName>
</protein>
<dbReference type="NCBIfam" id="NF008633">
    <property type="entry name" value="PRK11622.1"/>
    <property type="match status" value="1"/>
</dbReference>
<dbReference type="EMBL" id="BMXP01000002">
    <property type="protein sequence ID" value="GGW77825.1"/>
    <property type="molecule type" value="Genomic_DNA"/>
</dbReference>
<organism evidence="1 2">
    <name type="scientific">Alteromonas halophila</name>
    <dbReference type="NCBI Taxonomy" id="516698"/>
    <lineage>
        <taxon>Bacteria</taxon>
        <taxon>Pseudomonadati</taxon>
        <taxon>Pseudomonadota</taxon>
        <taxon>Gammaproteobacteria</taxon>
        <taxon>Alteromonadales</taxon>
        <taxon>Alteromonadaceae</taxon>
        <taxon>Alteromonas/Salinimonas group</taxon>
        <taxon>Alteromonas</taxon>
    </lineage>
</organism>
<name>A0A918JGD0_9ALTE</name>
<dbReference type="Proteomes" id="UP000631300">
    <property type="component" value="Unassembled WGS sequence"/>
</dbReference>
<dbReference type="SUPFAM" id="SSF53850">
    <property type="entry name" value="Periplasmic binding protein-like II"/>
    <property type="match status" value="1"/>
</dbReference>
<dbReference type="Gene3D" id="3.40.190.10">
    <property type="entry name" value="Periplasmic binding protein-like II"/>
    <property type="match status" value="2"/>
</dbReference>
<dbReference type="PANTHER" id="PTHR42779:SF1">
    <property type="entry name" value="PROTEIN YNJB"/>
    <property type="match status" value="1"/>
</dbReference>
<dbReference type="InterPro" id="IPR027020">
    <property type="entry name" value="YnjB"/>
</dbReference>
<dbReference type="AlphaFoldDB" id="A0A918JGD0"/>
<keyword evidence="2" id="KW-1185">Reference proteome</keyword>
<dbReference type="RefSeq" id="WP_229805029.1">
    <property type="nucleotide sequence ID" value="NZ_BMXP01000002.1"/>
</dbReference>
<gene>
    <name evidence="1" type="ORF">GCM10007391_07980</name>
</gene>
<dbReference type="InterPro" id="IPR006059">
    <property type="entry name" value="SBP"/>
</dbReference>